<accession>A0A6C0BBI1</accession>
<name>A0A6C0BBI1_9ZZZZ</name>
<evidence type="ECO:0000259" key="1">
    <source>
        <dbReference type="PROSITE" id="PS00028"/>
    </source>
</evidence>
<dbReference type="InterPro" id="IPR013087">
    <property type="entry name" value="Znf_C2H2_type"/>
</dbReference>
<protein>
    <recommendedName>
        <fullName evidence="1">C2H2-type domain-containing protein</fullName>
    </recommendedName>
</protein>
<proteinExistence type="predicted"/>
<dbReference type="EMBL" id="MN739104">
    <property type="protein sequence ID" value="QHS89081.1"/>
    <property type="molecule type" value="Genomic_DNA"/>
</dbReference>
<feature type="domain" description="C2H2-type" evidence="1">
    <location>
        <begin position="12"/>
        <end position="34"/>
    </location>
</feature>
<dbReference type="AlphaFoldDB" id="A0A6C0BBI1"/>
<reference evidence="2" key="1">
    <citation type="journal article" date="2020" name="Nature">
        <title>Giant virus diversity and host interactions through global metagenomics.</title>
        <authorList>
            <person name="Schulz F."/>
            <person name="Roux S."/>
            <person name="Paez-Espino D."/>
            <person name="Jungbluth S."/>
            <person name="Walsh D.A."/>
            <person name="Denef V.J."/>
            <person name="McMahon K.D."/>
            <person name="Konstantinidis K.T."/>
            <person name="Eloe-Fadrosh E.A."/>
            <person name="Kyrpides N.C."/>
            <person name="Woyke T."/>
        </authorList>
    </citation>
    <scope>NUCLEOTIDE SEQUENCE</scope>
    <source>
        <strain evidence="2">GVMAG-M-3300010158-59</strain>
    </source>
</reference>
<sequence>MIDTNDSETFNCETCNFTCSKKSNFLKHNSTRKHIVLSNNLQITSTSDFVCSCGRNYKHRQSLHKHKKLCNTLKPTNLINENATNNFEKLANLLLDVVKQNQELQKIISLSQK</sequence>
<dbReference type="PROSITE" id="PS00028">
    <property type="entry name" value="ZINC_FINGER_C2H2_1"/>
    <property type="match status" value="1"/>
</dbReference>
<organism evidence="2">
    <name type="scientific">viral metagenome</name>
    <dbReference type="NCBI Taxonomy" id="1070528"/>
    <lineage>
        <taxon>unclassified sequences</taxon>
        <taxon>metagenomes</taxon>
        <taxon>organismal metagenomes</taxon>
    </lineage>
</organism>
<evidence type="ECO:0000313" key="2">
    <source>
        <dbReference type="EMBL" id="QHS89081.1"/>
    </source>
</evidence>